<gene>
    <name evidence="7" type="ORF">OLEA9_A035245</name>
</gene>
<name>A0A8S0UV48_OLEEU</name>
<proteinExistence type="inferred from homology"/>
<dbReference type="AlphaFoldDB" id="A0A8S0UV48"/>
<accession>A0A8S0UV48</accession>
<feature type="signal peptide" evidence="6">
    <location>
        <begin position="1"/>
        <end position="19"/>
    </location>
</feature>
<evidence type="ECO:0000313" key="7">
    <source>
        <dbReference type="EMBL" id="CAA3024393.1"/>
    </source>
</evidence>
<evidence type="ECO:0000256" key="2">
    <source>
        <dbReference type="ARBA" id="ARBA00022529"/>
    </source>
</evidence>
<protein>
    <submittedName>
        <fullName evidence="7">Uncharacterized protein</fullName>
    </submittedName>
</protein>
<dbReference type="Proteomes" id="UP000594638">
    <property type="component" value="Unassembled WGS sequence"/>
</dbReference>
<comment type="caution">
    <text evidence="7">The sequence shown here is derived from an EMBL/GenBank/DDBJ whole genome shotgun (WGS) entry which is preliminary data.</text>
</comment>
<evidence type="ECO:0000256" key="1">
    <source>
        <dbReference type="ARBA" id="ARBA00006722"/>
    </source>
</evidence>
<dbReference type="GO" id="GO:0050832">
    <property type="term" value="P:defense response to fungus"/>
    <property type="evidence" value="ECO:0007669"/>
    <property type="project" value="UniProtKB-KW"/>
</dbReference>
<evidence type="ECO:0000313" key="8">
    <source>
        <dbReference type="Proteomes" id="UP000594638"/>
    </source>
</evidence>
<dbReference type="GO" id="GO:0031640">
    <property type="term" value="P:killing of cells of another organism"/>
    <property type="evidence" value="ECO:0007669"/>
    <property type="project" value="UniProtKB-KW"/>
</dbReference>
<keyword evidence="3" id="KW-0295">Fungicide</keyword>
<dbReference type="Gramene" id="OE9A035245T1">
    <property type="protein sequence ID" value="OE9A035245C1"/>
    <property type="gene ID" value="OE9A035245"/>
</dbReference>
<keyword evidence="2" id="KW-0929">Antimicrobial</keyword>
<dbReference type="OrthoDB" id="1724356at2759"/>
<keyword evidence="5" id="KW-1015">Disulfide bond</keyword>
<comment type="similarity">
    <text evidence="1">Belongs to the DEFL family.</text>
</comment>
<dbReference type="InterPro" id="IPR010851">
    <property type="entry name" value="DEFL"/>
</dbReference>
<keyword evidence="8" id="KW-1185">Reference proteome</keyword>
<evidence type="ECO:0000256" key="3">
    <source>
        <dbReference type="ARBA" id="ARBA00022577"/>
    </source>
</evidence>
<evidence type="ECO:0000256" key="6">
    <source>
        <dbReference type="SAM" id="SignalP"/>
    </source>
</evidence>
<dbReference type="EMBL" id="CACTIH010009107">
    <property type="protein sequence ID" value="CAA3024393.1"/>
    <property type="molecule type" value="Genomic_DNA"/>
</dbReference>
<feature type="chain" id="PRO_5035946295" evidence="6">
    <location>
        <begin position="20"/>
        <end position="83"/>
    </location>
</feature>
<evidence type="ECO:0000256" key="4">
    <source>
        <dbReference type="ARBA" id="ARBA00022821"/>
    </source>
</evidence>
<reference evidence="7 8" key="1">
    <citation type="submission" date="2019-12" db="EMBL/GenBank/DDBJ databases">
        <authorList>
            <person name="Alioto T."/>
            <person name="Alioto T."/>
            <person name="Gomez Garrido J."/>
        </authorList>
    </citation>
    <scope>NUCLEOTIDE SEQUENCE [LARGE SCALE GENOMIC DNA]</scope>
</reference>
<organism evidence="7 8">
    <name type="scientific">Olea europaea subsp. europaea</name>
    <dbReference type="NCBI Taxonomy" id="158383"/>
    <lineage>
        <taxon>Eukaryota</taxon>
        <taxon>Viridiplantae</taxon>
        <taxon>Streptophyta</taxon>
        <taxon>Embryophyta</taxon>
        <taxon>Tracheophyta</taxon>
        <taxon>Spermatophyta</taxon>
        <taxon>Magnoliopsida</taxon>
        <taxon>eudicotyledons</taxon>
        <taxon>Gunneridae</taxon>
        <taxon>Pentapetalae</taxon>
        <taxon>asterids</taxon>
        <taxon>lamiids</taxon>
        <taxon>Lamiales</taxon>
        <taxon>Oleaceae</taxon>
        <taxon>Oleeae</taxon>
        <taxon>Olea</taxon>
    </lineage>
</organism>
<keyword evidence="6" id="KW-0732">Signal</keyword>
<evidence type="ECO:0000256" key="5">
    <source>
        <dbReference type="ARBA" id="ARBA00023157"/>
    </source>
</evidence>
<sequence>MKFLGVSVMLLLLLLICEGDAMTKESMASRGEGEVKVRTCTKDIDVSEPCDEIACENTCTKLNIRHVSGSCTFSDTCTCQYPC</sequence>
<keyword evidence="4" id="KW-0611">Plant defense</keyword>
<dbReference type="Pfam" id="PF07333">
    <property type="entry name" value="SLR1-BP"/>
    <property type="match status" value="1"/>
</dbReference>